<feature type="compositionally biased region" description="Low complexity" evidence="9">
    <location>
        <begin position="187"/>
        <end position="197"/>
    </location>
</feature>
<evidence type="ECO:0000256" key="4">
    <source>
        <dbReference type="ARBA" id="ARBA00022723"/>
    </source>
</evidence>
<evidence type="ECO:0000256" key="1">
    <source>
        <dbReference type="ARBA" id="ARBA00004496"/>
    </source>
</evidence>
<dbReference type="InParanoid" id="A0A151GVD2"/>
<organism evidence="11 12">
    <name type="scientific">Drechmeria coniospora</name>
    <name type="common">Nematophagous fungus</name>
    <name type="synonym">Meria coniospora</name>
    <dbReference type="NCBI Taxonomy" id="98403"/>
    <lineage>
        <taxon>Eukaryota</taxon>
        <taxon>Fungi</taxon>
        <taxon>Dikarya</taxon>
        <taxon>Ascomycota</taxon>
        <taxon>Pezizomycotina</taxon>
        <taxon>Sordariomycetes</taxon>
        <taxon>Hypocreomycetidae</taxon>
        <taxon>Hypocreales</taxon>
        <taxon>Ophiocordycipitaceae</taxon>
        <taxon>Drechmeria</taxon>
    </lineage>
</organism>
<dbReference type="SMART" id="SM00355">
    <property type="entry name" value="ZnF_C2H2"/>
    <property type="match status" value="4"/>
</dbReference>
<dbReference type="SUPFAM" id="SSF57667">
    <property type="entry name" value="beta-beta-alpha zinc fingers"/>
    <property type="match status" value="3"/>
</dbReference>
<dbReference type="AlphaFoldDB" id="A0A151GVD2"/>
<feature type="region of interest" description="Disordered" evidence="9">
    <location>
        <begin position="162"/>
        <end position="203"/>
    </location>
</feature>
<reference evidence="11 12" key="1">
    <citation type="journal article" date="2016" name="Sci. Rep.">
        <title>Insights into Adaptations to a Near-Obligate Nematode Endoparasitic Lifestyle from the Finished Genome of Drechmeria coniospora.</title>
        <authorList>
            <person name="Zhang L."/>
            <person name="Zhou Z."/>
            <person name="Guo Q."/>
            <person name="Fokkens L."/>
            <person name="Miskei M."/>
            <person name="Pocsi I."/>
            <person name="Zhang W."/>
            <person name="Chen M."/>
            <person name="Wang L."/>
            <person name="Sun Y."/>
            <person name="Donzelli B.G."/>
            <person name="Gibson D.M."/>
            <person name="Nelson D.R."/>
            <person name="Luo J.G."/>
            <person name="Rep M."/>
            <person name="Liu H."/>
            <person name="Yang S."/>
            <person name="Wang J."/>
            <person name="Krasnoff S.B."/>
            <person name="Xu Y."/>
            <person name="Molnar I."/>
            <person name="Lin M."/>
        </authorList>
    </citation>
    <scope>NUCLEOTIDE SEQUENCE [LARGE SCALE GENOMIC DNA]</scope>
    <source>
        <strain evidence="11 12">ARSEF 6962</strain>
    </source>
</reference>
<dbReference type="InterPro" id="IPR022755">
    <property type="entry name" value="Znf_C2H2_jaz"/>
</dbReference>
<feature type="region of interest" description="Disordered" evidence="9">
    <location>
        <begin position="310"/>
        <end position="363"/>
    </location>
</feature>
<keyword evidence="12" id="KW-1185">Reference proteome</keyword>
<dbReference type="GO" id="GO:0042273">
    <property type="term" value="P:ribosomal large subunit biogenesis"/>
    <property type="evidence" value="ECO:0007669"/>
    <property type="project" value="UniProtKB-ARBA"/>
</dbReference>
<dbReference type="PANTHER" id="PTHR13182:SF8">
    <property type="entry name" value="CYTOPLASMIC 60S SUBUNIT BIOGENESIS FACTOR ZNF622"/>
    <property type="match status" value="1"/>
</dbReference>
<dbReference type="GO" id="GO:0005737">
    <property type="term" value="C:cytoplasm"/>
    <property type="evidence" value="ECO:0007669"/>
    <property type="project" value="UniProtKB-SubCell"/>
</dbReference>
<feature type="compositionally biased region" description="Basic and acidic residues" evidence="9">
    <location>
        <begin position="498"/>
        <end position="516"/>
    </location>
</feature>
<feature type="domain" description="C2H2-type" evidence="10">
    <location>
        <begin position="21"/>
        <end position="43"/>
    </location>
</feature>
<dbReference type="GO" id="GO:0008270">
    <property type="term" value="F:zinc ion binding"/>
    <property type="evidence" value="ECO:0007669"/>
    <property type="project" value="UniProtKB-KW"/>
</dbReference>
<keyword evidence="6" id="KW-0863">Zinc-finger</keyword>
<evidence type="ECO:0000256" key="2">
    <source>
        <dbReference type="ARBA" id="ARBA00022490"/>
    </source>
</evidence>
<keyword evidence="5" id="KW-0677">Repeat</keyword>
<comment type="similarity">
    <text evidence="8">Belongs to the REI1 family.</text>
</comment>
<dbReference type="PANTHER" id="PTHR13182">
    <property type="entry name" value="ZINC FINGER PROTEIN 622"/>
    <property type="match status" value="1"/>
</dbReference>
<dbReference type="SMART" id="SM00451">
    <property type="entry name" value="ZnF_U1"/>
    <property type="match status" value="2"/>
</dbReference>
<evidence type="ECO:0000256" key="7">
    <source>
        <dbReference type="ARBA" id="ARBA00022833"/>
    </source>
</evidence>
<name>A0A151GVD2_DRECN</name>
<keyword evidence="7" id="KW-0862">Zinc</keyword>
<evidence type="ECO:0000256" key="5">
    <source>
        <dbReference type="ARBA" id="ARBA00022737"/>
    </source>
</evidence>
<dbReference type="RefSeq" id="XP_040660419.1">
    <property type="nucleotide sequence ID" value="XM_040799536.1"/>
</dbReference>
<dbReference type="InterPro" id="IPR003604">
    <property type="entry name" value="Matrin/U1-like-C_Znf_C2H2"/>
</dbReference>
<evidence type="ECO:0000256" key="6">
    <source>
        <dbReference type="ARBA" id="ARBA00022771"/>
    </source>
</evidence>
<dbReference type="GO" id="GO:0030687">
    <property type="term" value="C:preribosome, large subunit precursor"/>
    <property type="evidence" value="ECO:0007669"/>
    <property type="project" value="TreeGrafter"/>
</dbReference>
<dbReference type="GO" id="GO:0003676">
    <property type="term" value="F:nucleic acid binding"/>
    <property type="evidence" value="ECO:0007669"/>
    <property type="project" value="InterPro"/>
</dbReference>
<accession>A0A151GVD2</accession>
<feature type="compositionally biased region" description="Acidic residues" evidence="9">
    <location>
        <begin position="311"/>
        <end position="323"/>
    </location>
</feature>
<gene>
    <name evidence="11" type="ORF">DCS_02208</name>
</gene>
<feature type="region of interest" description="Disordered" evidence="9">
    <location>
        <begin position="100"/>
        <end position="131"/>
    </location>
</feature>
<comment type="subcellular location">
    <subcellularLocation>
        <location evidence="1">Cytoplasm</location>
    </subcellularLocation>
</comment>
<feature type="domain" description="C2H2-type" evidence="10">
    <location>
        <begin position="86"/>
        <end position="108"/>
    </location>
</feature>
<dbReference type="InterPro" id="IPR013087">
    <property type="entry name" value="Znf_C2H2_type"/>
</dbReference>
<sequence length="544" mass="60631">MSSANAGAGVSGTAASHPYTCNTCQVAYRNIELQKAHMKSDWHRYNLKRRVASLPPISSEVFTEKVLQARATSTAEAEKALFERSCNVCSKTYSSENAFQNHLSSQKHKQNVSAASQQRADDETTSVVSSTFSLGEPTAVAKDAVDSEAEDEFNQVIESLQSANLAQQRPSPVKRPTNPRPVDEAGQDGAAAEDSGSTTTGVPEPTWTVNSCLFCNYDSPTAPLNASHMERFHGMFIPEKTYLVDLEGLIKHLQRQVREYHECLDCGKMKSTVFGVQTHMRDKGHCKIPFTSETEQLRIGDFYDFRSTYSDGEDDDESDEEAADGGAKLGTRRAEKTATTSANGAGAADDGEGWETDSSVSSLDSADLTAVPAEGHIHQFERLSKHPHHSRNDTSSRHQVDGWHSRAHKHTHAVFYDEHELHLPSGKSVGHRSLNKYFRQNLHSYPTAEERAEQEERLAIEGVGSDDEEEQERQLARRQHRVRDVVSRDAQGMAGVSDRGRRQVRKEQERGRDMEKKHAKRRDMRLGIAANNQKTYYYRYDGGG</sequence>
<dbReference type="InterPro" id="IPR041661">
    <property type="entry name" value="ZN622/Rei1/Reh1_Znf-C2H2"/>
</dbReference>
<dbReference type="InterPro" id="IPR036236">
    <property type="entry name" value="Znf_C2H2_sf"/>
</dbReference>
<dbReference type="GeneID" id="63714851"/>
<dbReference type="Pfam" id="PF12756">
    <property type="entry name" value="zf-C2H2_2"/>
    <property type="match status" value="1"/>
</dbReference>
<dbReference type="Proteomes" id="UP000076580">
    <property type="component" value="Chromosome 01"/>
</dbReference>
<dbReference type="Gene3D" id="3.30.160.60">
    <property type="entry name" value="Classic Zinc Finger"/>
    <property type="match status" value="1"/>
</dbReference>
<protein>
    <submittedName>
        <fullName evidence="11">C2H2 type zinc finger containing protein</fullName>
    </submittedName>
</protein>
<dbReference type="STRING" id="98403.A0A151GVD2"/>
<evidence type="ECO:0000256" key="3">
    <source>
        <dbReference type="ARBA" id="ARBA00022517"/>
    </source>
</evidence>
<evidence type="ECO:0000256" key="8">
    <source>
        <dbReference type="ARBA" id="ARBA00034126"/>
    </source>
</evidence>
<dbReference type="Pfam" id="PF12171">
    <property type="entry name" value="zf-C2H2_jaz"/>
    <property type="match status" value="1"/>
</dbReference>
<feature type="region of interest" description="Disordered" evidence="9">
    <location>
        <begin position="462"/>
        <end position="524"/>
    </location>
</feature>
<evidence type="ECO:0000313" key="12">
    <source>
        <dbReference type="Proteomes" id="UP000076580"/>
    </source>
</evidence>
<comment type="caution">
    <text evidence="11">The sequence shown here is derived from an EMBL/GenBank/DDBJ whole genome shotgun (WGS) entry which is preliminary data.</text>
</comment>
<keyword evidence="3" id="KW-0690">Ribosome biogenesis</keyword>
<evidence type="ECO:0000259" key="10">
    <source>
        <dbReference type="PROSITE" id="PS00028"/>
    </source>
</evidence>
<dbReference type="PROSITE" id="PS00028">
    <property type="entry name" value="ZINC_FINGER_C2H2_1"/>
    <property type="match status" value="2"/>
</dbReference>
<keyword evidence="2" id="KW-0963">Cytoplasm</keyword>
<feature type="compositionally biased region" description="Low complexity" evidence="9">
    <location>
        <begin position="337"/>
        <end position="348"/>
    </location>
</feature>
<proteinExistence type="inferred from homology"/>
<keyword evidence="4" id="KW-0479">Metal-binding</keyword>
<evidence type="ECO:0000313" key="11">
    <source>
        <dbReference type="EMBL" id="KYK61067.1"/>
    </source>
</evidence>
<dbReference type="FunCoup" id="A0A151GVD2">
    <property type="interactions" value="836"/>
</dbReference>
<evidence type="ECO:0000256" key="9">
    <source>
        <dbReference type="SAM" id="MobiDB-lite"/>
    </source>
</evidence>
<dbReference type="InterPro" id="IPR040025">
    <property type="entry name" value="Znf622/Rei1/Reh1"/>
</dbReference>
<dbReference type="EMBL" id="LAYC01000001">
    <property type="protein sequence ID" value="KYK61067.1"/>
    <property type="molecule type" value="Genomic_DNA"/>
</dbReference>